<proteinExistence type="predicted"/>
<accession>A0A382KN77</accession>
<reference evidence="2" key="1">
    <citation type="submission" date="2018-05" db="EMBL/GenBank/DDBJ databases">
        <authorList>
            <person name="Lanie J.A."/>
            <person name="Ng W.-L."/>
            <person name="Kazmierczak K.M."/>
            <person name="Andrzejewski T.M."/>
            <person name="Davidsen T.M."/>
            <person name="Wayne K.J."/>
            <person name="Tettelin H."/>
            <person name="Glass J.I."/>
            <person name="Rusch D."/>
            <person name="Podicherti R."/>
            <person name="Tsui H.-C.T."/>
            <person name="Winkler M.E."/>
        </authorList>
    </citation>
    <scope>NUCLEOTIDE SEQUENCE</scope>
</reference>
<sequence>MNQKEYNQKRHDEARKEYNAGVKQSEKQEAKAKAEVEGFYEVETEYGAKRGARQFVDFLEETF</sequence>
<name>A0A382KN77_9ZZZZ</name>
<protein>
    <submittedName>
        <fullName evidence="2">Uncharacterized protein</fullName>
    </submittedName>
</protein>
<dbReference type="EMBL" id="UINC01081653">
    <property type="protein sequence ID" value="SVC25719.1"/>
    <property type="molecule type" value="Genomic_DNA"/>
</dbReference>
<evidence type="ECO:0000313" key="2">
    <source>
        <dbReference type="EMBL" id="SVC25719.1"/>
    </source>
</evidence>
<organism evidence="2">
    <name type="scientific">marine metagenome</name>
    <dbReference type="NCBI Taxonomy" id="408172"/>
    <lineage>
        <taxon>unclassified sequences</taxon>
        <taxon>metagenomes</taxon>
        <taxon>ecological metagenomes</taxon>
    </lineage>
</organism>
<dbReference type="AlphaFoldDB" id="A0A382KN77"/>
<evidence type="ECO:0000256" key="1">
    <source>
        <dbReference type="SAM" id="MobiDB-lite"/>
    </source>
</evidence>
<gene>
    <name evidence="2" type="ORF">METZ01_LOCUS278573</name>
</gene>
<feature type="region of interest" description="Disordered" evidence="1">
    <location>
        <begin position="1"/>
        <end position="26"/>
    </location>
</feature>